<evidence type="ECO:0000313" key="2">
    <source>
        <dbReference type="Proteomes" id="UP000962161"/>
    </source>
</evidence>
<evidence type="ECO:0000313" key="1">
    <source>
        <dbReference type="EMBL" id="QDY32652.1"/>
    </source>
</evidence>
<protein>
    <submittedName>
        <fullName evidence="1">Uncharacterized protein</fullName>
    </submittedName>
</protein>
<accession>A0AAE6I5V6</accession>
<organism evidence="1 2">
    <name type="scientific">Clostridium sporogenes</name>
    <dbReference type="NCBI Taxonomy" id="1509"/>
    <lineage>
        <taxon>Bacteria</taxon>
        <taxon>Bacillati</taxon>
        <taxon>Bacillota</taxon>
        <taxon>Clostridia</taxon>
        <taxon>Eubacteriales</taxon>
        <taxon>Clostridiaceae</taxon>
        <taxon>Clostridium</taxon>
    </lineage>
</organism>
<name>A0AAE6I5V6_CLOSG</name>
<dbReference type="AlphaFoldDB" id="A0AAE6I5V6"/>
<reference evidence="1" key="1">
    <citation type="submission" date="2017-07" db="EMBL/GenBank/DDBJ databases">
        <title>Genome sequencing of BoNT-producing clostridia.</title>
        <authorList>
            <person name="Williamson C."/>
        </authorList>
    </citation>
    <scope>NUCLEOTIDE SEQUENCE</scope>
    <source>
        <strain evidence="1">AM553</strain>
    </source>
</reference>
<gene>
    <name evidence="1" type="ORF">CGS26_09905</name>
</gene>
<sequence length="68" mass="7935">MFKFIKNIKRRVLNMFKFNKESGCVKVWITLILNGTYKVEQVPSLLNLKECVGEVLQEVGFVEEVKTQ</sequence>
<dbReference type="Proteomes" id="UP000962161">
    <property type="component" value="Chromosome"/>
</dbReference>
<proteinExistence type="predicted"/>
<dbReference type="EMBL" id="CP022405">
    <property type="protein sequence ID" value="QDY32652.1"/>
    <property type="molecule type" value="Genomic_DNA"/>
</dbReference>